<dbReference type="SUPFAM" id="SSF56300">
    <property type="entry name" value="Metallo-dependent phosphatases"/>
    <property type="match status" value="1"/>
</dbReference>
<evidence type="ECO:0000313" key="4">
    <source>
        <dbReference type="EMBL" id="TIC70105.1"/>
    </source>
</evidence>
<evidence type="ECO:0000313" key="6">
    <source>
        <dbReference type="Proteomes" id="UP000305647"/>
    </source>
</evidence>
<dbReference type="EMBL" id="SPRX01000001">
    <property type="protein sequence ID" value="TIC70105.1"/>
    <property type="molecule type" value="Genomic_DNA"/>
</dbReference>
<dbReference type="Proteomes" id="UP000309601">
    <property type="component" value="Unassembled WGS sequence"/>
</dbReference>
<dbReference type="Proteomes" id="UP000310708">
    <property type="component" value="Unassembled WGS sequence"/>
</dbReference>
<evidence type="ECO:0000313" key="2">
    <source>
        <dbReference type="EMBL" id="TIB80145.1"/>
    </source>
</evidence>
<dbReference type="InterPro" id="IPR029052">
    <property type="entry name" value="Metallo-depent_PP-like"/>
</dbReference>
<dbReference type="PANTHER" id="PTHR12905:SF0">
    <property type="entry name" value="CALCINEURIN-LIKE PHOSPHOESTERASE DOMAIN-CONTAINING PROTEIN"/>
    <property type="match status" value="1"/>
</dbReference>
<evidence type="ECO:0000313" key="5">
    <source>
        <dbReference type="EMBL" id="TIC71337.1"/>
    </source>
</evidence>
<feature type="domain" description="Calcineurin-like phosphoesterase" evidence="1">
    <location>
        <begin position="28"/>
        <end position="221"/>
    </location>
</feature>
<dbReference type="CDD" id="cd07379">
    <property type="entry name" value="MPP_239FB"/>
    <property type="match status" value="1"/>
</dbReference>
<evidence type="ECO:0000313" key="8">
    <source>
        <dbReference type="Proteomes" id="UP000310685"/>
    </source>
</evidence>
<dbReference type="EMBL" id="SPRO01000001">
    <property type="protein sequence ID" value="TIC34618.1"/>
    <property type="molecule type" value="Genomic_DNA"/>
</dbReference>
<dbReference type="Proteomes" id="UP000310685">
    <property type="component" value="Unassembled WGS sequence"/>
</dbReference>
<gene>
    <name evidence="4" type="ORF">E3Q01_00011</name>
    <name evidence="5" type="ORF">E3Q02_00010</name>
    <name evidence="3" type="ORF">E3Q10_00255</name>
    <name evidence="2" type="ORF">E3Q22_02045</name>
</gene>
<dbReference type="GO" id="GO:0016787">
    <property type="term" value="F:hydrolase activity"/>
    <property type="evidence" value="ECO:0007669"/>
    <property type="project" value="InterPro"/>
</dbReference>
<dbReference type="AlphaFoldDB" id="A0A4T0MAW0"/>
<dbReference type="InterPro" id="IPR004843">
    <property type="entry name" value="Calcineurin-like_PHP"/>
</dbReference>
<sequence length="270" mass="30874">MNSVNNKYAVYFKYDINNPPEKLHNSTRFILISDTHNRTFHIPDGDILIHAGDLTFLHKVNYDITARWLIEECDIKYKVFIAGNHDKLLLRDGKPYSDGSWNVDFDTDYDPQAIDSLCGKQGVSNGLFYLQNNTKKCTVGDRTWNIFGSPLYSSRRPTEHTAKETLRIVNNFPPMDVLITHGPPRDILDKTKTNLNVGCVELTEALHRLKPILHVYGHIHESRGYKVVEYDDNTFTIHVNAANSTISRFYNEIDDGSDELDAVIVDISNE</sequence>
<dbReference type="Proteomes" id="UP000305647">
    <property type="component" value="Unassembled WGS sequence"/>
</dbReference>
<comment type="caution">
    <text evidence="2">The sequence shown here is derived from an EMBL/GenBank/DDBJ whole genome shotgun (WGS) entry which is preliminary data.</text>
</comment>
<accession>A0A4T0MAW0</accession>
<dbReference type="PANTHER" id="PTHR12905">
    <property type="entry name" value="METALLOPHOSPHOESTERASE"/>
    <property type="match status" value="1"/>
</dbReference>
<dbReference type="InterPro" id="IPR051693">
    <property type="entry name" value="UPF0046_metallophosphoest"/>
</dbReference>
<evidence type="ECO:0000313" key="3">
    <source>
        <dbReference type="EMBL" id="TIC34618.1"/>
    </source>
</evidence>
<dbReference type="EMBL" id="SPRC01000018">
    <property type="protein sequence ID" value="TIB80145.1"/>
    <property type="molecule type" value="Genomic_DNA"/>
</dbReference>
<proteinExistence type="predicted"/>
<dbReference type="EMBL" id="SPRW01000001">
    <property type="protein sequence ID" value="TIC71337.1"/>
    <property type="molecule type" value="Genomic_DNA"/>
</dbReference>
<dbReference type="Gene3D" id="3.60.21.10">
    <property type="match status" value="1"/>
</dbReference>
<reference evidence="6 7" key="1">
    <citation type="submission" date="2019-03" db="EMBL/GenBank/DDBJ databases">
        <title>Sequencing 25 genomes of Wallemia mellicola.</title>
        <authorList>
            <person name="Gostincar C."/>
        </authorList>
    </citation>
    <scope>NUCLEOTIDE SEQUENCE [LARGE SCALE GENOMIC DNA]</scope>
    <source>
        <strain evidence="5 7">EXF-1274</strain>
        <strain evidence="2 8">EXF-6152</strain>
        <strain evidence="4 9">EXF-757</strain>
        <strain evidence="3 6">EXF-8738</strain>
    </source>
</reference>
<organism evidence="2 8">
    <name type="scientific">Wallemia mellicola</name>
    <dbReference type="NCBI Taxonomy" id="1708541"/>
    <lineage>
        <taxon>Eukaryota</taxon>
        <taxon>Fungi</taxon>
        <taxon>Dikarya</taxon>
        <taxon>Basidiomycota</taxon>
        <taxon>Wallemiomycotina</taxon>
        <taxon>Wallemiomycetes</taxon>
        <taxon>Wallemiales</taxon>
        <taxon>Wallemiaceae</taxon>
        <taxon>Wallemia</taxon>
    </lineage>
</organism>
<name>A0A4T0MAW0_9BASI</name>
<dbReference type="Pfam" id="PF00149">
    <property type="entry name" value="Metallophos"/>
    <property type="match status" value="1"/>
</dbReference>
<evidence type="ECO:0000313" key="9">
    <source>
        <dbReference type="Proteomes" id="UP000310708"/>
    </source>
</evidence>
<evidence type="ECO:0000259" key="1">
    <source>
        <dbReference type="Pfam" id="PF00149"/>
    </source>
</evidence>
<protein>
    <submittedName>
        <fullName evidence="2">Metallo-dependent phosphatase</fullName>
    </submittedName>
</protein>
<evidence type="ECO:0000313" key="7">
    <source>
        <dbReference type="Proteomes" id="UP000309601"/>
    </source>
</evidence>